<dbReference type="GO" id="GO:0005834">
    <property type="term" value="C:heterotrimeric G-protein complex"/>
    <property type="evidence" value="ECO:0007669"/>
    <property type="project" value="TreeGrafter"/>
</dbReference>
<evidence type="ECO:0000259" key="12">
    <source>
        <dbReference type="SMART" id="SM01224"/>
    </source>
</evidence>
<gene>
    <name evidence="13" type="ORF">DL89DRAFT_219535</name>
</gene>
<dbReference type="InterPro" id="IPR041848">
    <property type="entry name" value="Ste18_fungal"/>
</dbReference>
<evidence type="ECO:0000313" key="13">
    <source>
        <dbReference type="EMBL" id="ORX73600.1"/>
    </source>
</evidence>
<keyword evidence="10" id="KW-0636">Prenylation</keyword>
<dbReference type="AlphaFoldDB" id="A0A1Y1WJ53"/>
<dbReference type="GO" id="GO:0007186">
    <property type="term" value="P:G protein-coupled receptor signaling pathway"/>
    <property type="evidence" value="ECO:0007669"/>
    <property type="project" value="InterPro"/>
</dbReference>
<evidence type="ECO:0000256" key="4">
    <source>
        <dbReference type="ARBA" id="ARBA00016111"/>
    </source>
</evidence>
<protein>
    <recommendedName>
        <fullName evidence="4">Guanine nucleotide-binding protein subunit gamma</fullName>
    </recommendedName>
</protein>
<proteinExistence type="inferred from homology"/>
<dbReference type="Pfam" id="PF00631">
    <property type="entry name" value="G-gamma"/>
    <property type="match status" value="1"/>
</dbReference>
<evidence type="ECO:0000256" key="3">
    <source>
        <dbReference type="ARBA" id="ARBA00011581"/>
    </source>
</evidence>
<accession>A0A1Y1WJ53</accession>
<dbReference type="PANTHER" id="PTHR28189">
    <property type="entry name" value="GUANINE NUCLEOTIDE-BINDING PROTEIN SUBUNIT GAMMA"/>
    <property type="match status" value="1"/>
</dbReference>
<keyword evidence="14" id="KW-1185">Reference proteome</keyword>
<comment type="subunit">
    <text evidence="3">G proteins are composed of 3 units, alpha, beta and gamma.</text>
</comment>
<keyword evidence="9" id="KW-0449">Lipoprotein</keyword>
<keyword evidence="7" id="KW-0564">Palmitate</keyword>
<dbReference type="GO" id="GO:0000750">
    <property type="term" value="P:pheromone-dependent signal transduction involved in conjugation with cellular fusion"/>
    <property type="evidence" value="ECO:0007669"/>
    <property type="project" value="InterPro"/>
</dbReference>
<keyword evidence="6" id="KW-0472">Membrane</keyword>
<evidence type="ECO:0000256" key="8">
    <source>
        <dbReference type="ARBA" id="ARBA00023224"/>
    </source>
</evidence>
<evidence type="ECO:0000256" key="10">
    <source>
        <dbReference type="ARBA" id="ARBA00023289"/>
    </source>
</evidence>
<dbReference type="SMART" id="SM01224">
    <property type="entry name" value="G_gamma"/>
    <property type="match status" value="1"/>
</dbReference>
<evidence type="ECO:0000256" key="2">
    <source>
        <dbReference type="ARBA" id="ARBA00007431"/>
    </source>
</evidence>
<dbReference type="STRING" id="61395.A0A1Y1WJ53"/>
<evidence type="ECO:0000259" key="11">
    <source>
        <dbReference type="SMART" id="SM00224"/>
    </source>
</evidence>
<comment type="caution">
    <text evidence="13">The sequence shown here is derived from an EMBL/GenBank/DDBJ whole genome shotgun (WGS) entry which is preliminary data.</text>
</comment>
<keyword evidence="5" id="KW-0488">Methylation</keyword>
<comment type="similarity">
    <text evidence="2">Belongs to the G protein gamma family.</text>
</comment>
<dbReference type="RefSeq" id="XP_040746811.1">
    <property type="nucleotide sequence ID" value="XM_040884397.1"/>
</dbReference>
<dbReference type="EMBL" id="MCFD01000001">
    <property type="protein sequence ID" value="ORX73600.1"/>
    <property type="molecule type" value="Genomic_DNA"/>
</dbReference>
<name>A0A1Y1WJ53_9FUNG</name>
<evidence type="ECO:0000256" key="1">
    <source>
        <dbReference type="ARBA" id="ARBA00004170"/>
    </source>
</evidence>
<dbReference type="InterPro" id="IPR015898">
    <property type="entry name" value="G-protein_gamma-like_dom"/>
</dbReference>
<sequence>MSEHKLRKLIEYNNRLKEQLELQRIPVSHASQSLISYTQNTKDYLLPSLWGPPPQDPFATQASGGCGCSVM</sequence>
<evidence type="ECO:0000256" key="7">
    <source>
        <dbReference type="ARBA" id="ARBA00023139"/>
    </source>
</evidence>
<evidence type="ECO:0000256" key="6">
    <source>
        <dbReference type="ARBA" id="ARBA00023136"/>
    </source>
</evidence>
<dbReference type="GeneID" id="63801045"/>
<dbReference type="Gene3D" id="4.10.260.10">
    <property type="entry name" value="Transducin (heterotrimeric G protein), gamma chain"/>
    <property type="match status" value="1"/>
</dbReference>
<dbReference type="FunFam" id="4.10.260.10:FF:000003">
    <property type="entry name" value="G-protein complex gamma subunit Ste18/GpgA"/>
    <property type="match status" value="1"/>
</dbReference>
<dbReference type="Proteomes" id="UP000193922">
    <property type="component" value="Unassembled WGS sequence"/>
</dbReference>
<dbReference type="SUPFAM" id="SSF48670">
    <property type="entry name" value="Transducin (heterotrimeric G protein), gamma chain"/>
    <property type="match status" value="1"/>
</dbReference>
<keyword evidence="8" id="KW-0807">Transducer</keyword>
<dbReference type="GO" id="GO:0031681">
    <property type="term" value="F:G-protein beta-subunit binding"/>
    <property type="evidence" value="ECO:0007669"/>
    <property type="project" value="InterPro"/>
</dbReference>
<feature type="domain" description="G protein gamma" evidence="12">
    <location>
        <begin position="2"/>
        <end position="71"/>
    </location>
</feature>
<comment type="subcellular location">
    <subcellularLocation>
        <location evidence="1">Membrane</location>
        <topology evidence="1">Peripheral membrane protein</topology>
    </subcellularLocation>
</comment>
<dbReference type="InterPro" id="IPR036284">
    <property type="entry name" value="GGL_sf"/>
</dbReference>
<dbReference type="PANTHER" id="PTHR28189:SF1">
    <property type="entry name" value="GUANINE NUCLEOTIDE-BINDING PROTEIN SUBUNIT GAMMA"/>
    <property type="match status" value="1"/>
</dbReference>
<evidence type="ECO:0000313" key="14">
    <source>
        <dbReference type="Proteomes" id="UP000193922"/>
    </source>
</evidence>
<dbReference type="SMART" id="SM00224">
    <property type="entry name" value="GGL"/>
    <property type="match status" value="1"/>
</dbReference>
<feature type="domain" description="G protein gamma" evidence="11">
    <location>
        <begin position="3"/>
        <end position="71"/>
    </location>
</feature>
<organism evidence="13 14">
    <name type="scientific">Linderina pennispora</name>
    <dbReference type="NCBI Taxonomy" id="61395"/>
    <lineage>
        <taxon>Eukaryota</taxon>
        <taxon>Fungi</taxon>
        <taxon>Fungi incertae sedis</taxon>
        <taxon>Zoopagomycota</taxon>
        <taxon>Kickxellomycotina</taxon>
        <taxon>Kickxellomycetes</taxon>
        <taxon>Kickxellales</taxon>
        <taxon>Kickxellaceae</taxon>
        <taxon>Linderina</taxon>
    </lineage>
</organism>
<evidence type="ECO:0000256" key="5">
    <source>
        <dbReference type="ARBA" id="ARBA00022481"/>
    </source>
</evidence>
<dbReference type="OrthoDB" id="19232at2759"/>
<evidence type="ECO:0000256" key="9">
    <source>
        <dbReference type="ARBA" id="ARBA00023288"/>
    </source>
</evidence>
<reference evidence="13 14" key="1">
    <citation type="submission" date="2016-07" db="EMBL/GenBank/DDBJ databases">
        <title>Pervasive Adenine N6-methylation of Active Genes in Fungi.</title>
        <authorList>
            <consortium name="DOE Joint Genome Institute"/>
            <person name="Mondo S.J."/>
            <person name="Dannebaum R.O."/>
            <person name="Kuo R.C."/>
            <person name="Labutti K."/>
            <person name="Haridas S."/>
            <person name="Kuo A."/>
            <person name="Salamov A."/>
            <person name="Ahrendt S.R."/>
            <person name="Lipzen A."/>
            <person name="Sullivan W."/>
            <person name="Andreopoulos W.B."/>
            <person name="Clum A."/>
            <person name="Lindquist E."/>
            <person name="Daum C."/>
            <person name="Ramamoorthy G.K."/>
            <person name="Gryganskyi A."/>
            <person name="Culley D."/>
            <person name="Magnuson J.K."/>
            <person name="James T.Y."/>
            <person name="O'Malley M.A."/>
            <person name="Stajich J.E."/>
            <person name="Spatafora J.W."/>
            <person name="Visel A."/>
            <person name="Grigoriev I.V."/>
        </authorList>
    </citation>
    <scope>NUCLEOTIDE SEQUENCE [LARGE SCALE GENOMIC DNA]</scope>
    <source>
        <strain evidence="13 14">ATCC 12442</strain>
    </source>
</reference>